<dbReference type="PANTHER" id="PTHR43135">
    <property type="entry name" value="ALPHA-D-RIBOSE 1-METHYLPHOSPHONATE 5-TRIPHOSPHATE DIPHOSPHATASE"/>
    <property type="match status" value="1"/>
</dbReference>
<dbReference type="Proteomes" id="UP000094626">
    <property type="component" value="Plasmid pSA1"/>
</dbReference>
<dbReference type="InterPro" id="IPR032466">
    <property type="entry name" value="Metal_Hydrolase"/>
</dbReference>
<organism evidence="4 5">
    <name type="scientific">Novosphingobium resinovorum</name>
    <dbReference type="NCBI Taxonomy" id="158500"/>
    <lineage>
        <taxon>Bacteria</taxon>
        <taxon>Pseudomonadati</taxon>
        <taxon>Pseudomonadota</taxon>
        <taxon>Alphaproteobacteria</taxon>
        <taxon>Sphingomonadales</taxon>
        <taxon>Sphingomonadaceae</taxon>
        <taxon>Novosphingobium</taxon>
    </lineage>
</organism>
<sequence>MKRGLLSLAAVPFAVLGAVPVAAQEIAIVHAEAWTMTGDTPLNDATVLIDGDRIVSVTVAGGVPAGAQVIDAGGKPVTPGLINGATQLGLVEVSAASDTRDYSAAKDAGTGPSFDVSYALNGNSTLVGLARADGVTSALSFPGPSGIAPFSGMAAIARLRPGADILGKARAAMFAVIGGGAWDRQAGSRAAQWGLLRAALDEAKLATLPSGDEFALKRQDRLALRPVLQGAMRLAIVTHRESDVRQAVRLAGDYRIKVVIVGGAEAWRAADLLAKAHIPVVLDPEANLPSTFDQIGARQENAAILTRAGVKVAFGLVGGAVELSYNAGLALREGAGLAVAAGLSRIDALRAITVNPAAIWGGRATTLAPGSAADIVVWDGDPLEPSTGAAVVIIEGKRASLTTRQSELERRYAPAVP</sequence>
<dbReference type="InterPro" id="IPR006680">
    <property type="entry name" value="Amidohydro-rel"/>
</dbReference>
<dbReference type="PATRIC" id="fig|158500.4.peg.5703"/>
<dbReference type="RefSeq" id="WP_008831848.1">
    <property type="nucleotide sequence ID" value="NZ_CP017076.1"/>
</dbReference>
<dbReference type="PANTHER" id="PTHR43135:SF3">
    <property type="entry name" value="ALPHA-D-RIBOSE 1-METHYLPHOSPHONATE 5-TRIPHOSPHATE DIPHOSPHATASE"/>
    <property type="match status" value="1"/>
</dbReference>
<evidence type="ECO:0000313" key="6">
    <source>
        <dbReference type="Proteomes" id="UP000094626"/>
    </source>
</evidence>
<dbReference type="Gene3D" id="2.30.40.10">
    <property type="entry name" value="Urease, subunit C, domain 1"/>
    <property type="match status" value="1"/>
</dbReference>
<accession>A0A031J5I5</accession>
<feature type="domain" description="Amidohydrolase-related" evidence="2">
    <location>
        <begin position="287"/>
        <end position="390"/>
    </location>
</feature>
<evidence type="ECO:0000313" key="4">
    <source>
        <dbReference type="EMBL" id="EZP68516.1"/>
    </source>
</evidence>
<dbReference type="Proteomes" id="UP000024329">
    <property type="component" value="Unassembled WGS sequence"/>
</dbReference>
<geneLocation type="plasmid" evidence="3 6">
    <name>pSA1</name>
</geneLocation>
<dbReference type="SUPFAM" id="SSF51556">
    <property type="entry name" value="Metallo-dependent hydrolases"/>
    <property type="match status" value="1"/>
</dbReference>
<keyword evidence="6" id="KW-1185">Reference proteome</keyword>
<keyword evidence="4" id="KW-0378">Hydrolase</keyword>
<dbReference type="AlphaFoldDB" id="A0A031J5I5"/>
<gene>
    <name evidence="3" type="ORF">BES08_21330</name>
    <name evidence="4" type="ORF">BV97_05624</name>
</gene>
<reference evidence="4 5" key="1">
    <citation type="submission" date="2014-03" db="EMBL/GenBank/DDBJ databases">
        <title>Whole genome sequence of Novosphingobium resinovorum KF1.</title>
        <authorList>
            <person name="Gan H.M."/>
            <person name="Gan H.Y."/>
            <person name="Chew T.H."/>
            <person name="Savka M.A."/>
        </authorList>
    </citation>
    <scope>NUCLEOTIDE SEQUENCE [LARGE SCALE GENOMIC DNA]</scope>
    <source>
        <strain evidence="4 5">KF1</strain>
    </source>
</reference>
<dbReference type="KEGG" id="nre:BES08_21330"/>
<keyword evidence="3" id="KW-0614">Plasmid</keyword>
<dbReference type="InterPro" id="IPR011059">
    <property type="entry name" value="Metal-dep_hydrolase_composite"/>
</dbReference>
<reference evidence="3" key="2">
    <citation type="submission" date="2016-08" db="EMBL/GenBank/DDBJ databases">
        <authorList>
            <person name="Seilhamer J.J."/>
        </authorList>
    </citation>
    <scope>NUCLEOTIDE SEQUENCE [LARGE SCALE GENOMIC DNA]</scope>
    <source>
        <strain evidence="3">SA1</strain>
        <plasmid evidence="3">pSA1</plasmid>
    </source>
</reference>
<evidence type="ECO:0000259" key="2">
    <source>
        <dbReference type="Pfam" id="PF01979"/>
    </source>
</evidence>
<evidence type="ECO:0000313" key="3">
    <source>
        <dbReference type="EMBL" id="AOR79386.1"/>
    </source>
</evidence>
<evidence type="ECO:0000313" key="5">
    <source>
        <dbReference type="Proteomes" id="UP000024329"/>
    </source>
</evidence>
<feature type="chain" id="PRO_5014496844" evidence="1">
    <location>
        <begin position="24"/>
        <end position="417"/>
    </location>
</feature>
<feature type="signal peptide" evidence="1">
    <location>
        <begin position="1"/>
        <end position="23"/>
    </location>
</feature>
<dbReference type="OrthoDB" id="9802793at2"/>
<dbReference type="Gene3D" id="3.20.20.140">
    <property type="entry name" value="Metal-dependent hydrolases"/>
    <property type="match status" value="1"/>
</dbReference>
<reference evidence="6" key="3">
    <citation type="journal article" date="2017" name="J. Biotechnol.">
        <title>Complete genome sequence of Novosphingobium resinovorum SA1, a versatile xenobiotic-degrading bacterium capable of utilizing sulfanilic acid.</title>
        <authorList>
            <person name="Hegedus B."/>
            <person name="Kos P.B."/>
            <person name="Balint B."/>
            <person name="Maroti G."/>
            <person name="Gan H.M."/>
            <person name="Perei K."/>
            <person name="Rakhely G."/>
        </authorList>
    </citation>
    <scope>NUCLEOTIDE SEQUENCE [LARGE SCALE GENOMIC DNA]</scope>
    <source>
        <strain evidence="6">SA1</strain>
    </source>
</reference>
<dbReference type="GO" id="GO:0016810">
    <property type="term" value="F:hydrolase activity, acting on carbon-nitrogen (but not peptide) bonds"/>
    <property type="evidence" value="ECO:0007669"/>
    <property type="project" value="InterPro"/>
</dbReference>
<keyword evidence="1" id="KW-0732">Signal</keyword>
<dbReference type="eggNOG" id="COG1228">
    <property type="taxonomic scope" value="Bacteria"/>
</dbReference>
<dbReference type="SUPFAM" id="SSF51338">
    <property type="entry name" value="Composite domain of metallo-dependent hydrolases"/>
    <property type="match status" value="1"/>
</dbReference>
<dbReference type="Pfam" id="PF01979">
    <property type="entry name" value="Amidohydro_1"/>
    <property type="match status" value="1"/>
</dbReference>
<dbReference type="InterPro" id="IPR051781">
    <property type="entry name" value="Metallo-dep_Hydrolase"/>
</dbReference>
<name>A0A031J5I5_9SPHN</name>
<dbReference type="EMBL" id="CP017076">
    <property type="protein sequence ID" value="AOR79386.1"/>
    <property type="molecule type" value="Genomic_DNA"/>
</dbReference>
<evidence type="ECO:0000256" key="1">
    <source>
        <dbReference type="SAM" id="SignalP"/>
    </source>
</evidence>
<protein>
    <submittedName>
        <fullName evidence="4">Amidohydrolase</fullName>
    </submittedName>
</protein>
<proteinExistence type="predicted"/>
<dbReference type="EMBL" id="JFYZ01000080">
    <property type="protein sequence ID" value="EZP68516.1"/>
    <property type="molecule type" value="Genomic_DNA"/>
</dbReference>